<dbReference type="PANTHER" id="PTHR14269">
    <property type="entry name" value="CDP-DIACYLGLYCEROL--GLYCEROL-3-PHOSPHATE 3-PHOSPHATIDYLTRANSFERASE-RELATED"/>
    <property type="match status" value="1"/>
</dbReference>
<evidence type="ECO:0000256" key="1">
    <source>
        <dbReference type="ARBA" id="ARBA00004141"/>
    </source>
</evidence>
<evidence type="ECO:0000256" key="3">
    <source>
        <dbReference type="ARBA" id="ARBA00022516"/>
    </source>
</evidence>
<keyword evidence="5 12" id="KW-0812">Transmembrane</keyword>
<evidence type="ECO:0000256" key="2">
    <source>
        <dbReference type="ARBA" id="ARBA00010441"/>
    </source>
</evidence>
<keyword evidence="9" id="KW-0594">Phospholipid biosynthesis</keyword>
<dbReference type="GO" id="GO:0008444">
    <property type="term" value="F:CDP-diacylglycerol-glycerol-3-phosphate 3-phosphatidyltransferase activity"/>
    <property type="evidence" value="ECO:0007669"/>
    <property type="project" value="InterPro"/>
</dbReference>
<dbReference type="InterPro" id="IPR048254">
    <property type="entry name" value="CDP_ALCOHOL_P_TRANSF_CS"/>
</dbReference>
<dbReference type="InterPro" id="IPR000462">
    <property type="entry name" value="CDP-OH_P_trans"/>
</dbReference>
<protein>
    <recommendedName>
        <fullName evidence="15">CDP-diacylglycerol--glycerol-3-phosphate 3-phosphatidyltransferase</fullName>
    </recommendedName>
</protein>
<keyword evidence="10" id="KW-1208">Phospholipid metabolism</keyword>
<feature type="transmembrane region" description="Helical" evidence="12">
    <location>
        <begin position="290"/>
        <end position="314"/>
    </location>
</feature>
<name>A0AAW1RAY0_9CHLO</name>
<evidence type="ECO:0000256" key="12">
    <source>
        <dbReference type="SAM" id="Phobius"/>
    </source>
</evidence>
<dbReference type="PANTHER" id="PTHR14269:SF62">
    <property type="entry name" value="CDP-DIACYLGLYCEROL--GLYCEROL-3-PHOSPHATE 3-PHOSPHATIDYLTRANSFERASE 1, CHLOROPLASTIC"/>
    <property type="match status" value="1"/>
</dbReference>
<dbReference type="AlphaFoldDB" id="A0AAW1RAY0"/>
<accession>A0AAW1RAY0</accession>
<dbReference type="Gene3D" id="1.20.120.1760">
    <property type="match status" value="1"/>
</dbReference>
<keyword evidence="8 12" id="KW-0472">Membrane</keyword>
<reference evidence="13 14" key="1">
    <citation type="journal article" date="2024" name="Nat. Commun.">
        <title>Phylogenomics reveals the evolutionary origins of lichenization in chlorophyte algae.</title>
        <authorList>
            <person name="Puginier C."/>
            <person name="Libourel C."/>
            <person name="Otte J."/>
            <person name="Skaloud P."/>
            <person name="Haon M."/>
            <person name="Grisel S."/>
            <person name="Petersen M."/>
            <person name="Berrin J.G."/>
            <person name="Delaux P.M."/>
            <person name="Dal Grande F."/>
            <person name="Keller J."/>
        </authorList>
    </citation>
    <scope>NUCLEOTIDE SEQUENCE [LARGE SCALE GENOMIC DNA]</scope>
    <source>
        <strain evidence="13 14">SAG 245.80</strain>
    </source>
</reference>
<keyword evidence="6 12" id="KW-1133">Transmembrane helix</keyword>
<keyword evidence="4 11" id="KW-0808">Transferase</keyword>
<dbReference type="Proteomes" id="UP001445335">
    <property type="component" value="Unassembled WGS sequence"/>
</dbReference>
<evidence type="ECO:0000313" key="14">
    <source>
        <dbReference type="Proteomes" id="UP001445335"/>
    </source>
</evidence>
<keyword evidence="14" id="KW-1185">Reference proteome</keyword>
<dbReference type="InterPro" id="IPR043130">
    <property type="entry name" value="CDP-OH_PTrfase_TM_dom"/>
</dbReference>
<dbReference type="PROSITE" id="PS00379">
    <property type="entry name" value="CDP_ALCOHOL_P_TRANSF"/>
    <property type="match status" value="1"/>
</dbReference>
<evidence type="ECO:0000256" key="6">
    <source>
        <dbReference type="ARBA" id="ARBA00022989"/>
    </source>
</evidence>
<gene>
    <name evidence="13" type="ORF">WJX81_005766</name>
</gene>
<keyword evidence="7" id="KW-0443">Lipid metabolism</keyword>
<evidence type="ECO:0000313" key="13">
    <source>
        <dbReference type="EMBL" id="KAK9830988.1"/>
    </source>
</evidence>
<dbReference type="NCBIfam" id="TIGR00560">
    <property type="entry name" value="pgsA"/>
    <property type="match status" value="1"/>
</dbReference>
<organism evidence="13 14">
    <name type="scientific">Elliptochloris bilobata</name>
    <dbReference type="NCBI Taxonomy" id="381761"/>
    <lineage>
        <taxon>Eukaryota</taxon>
        <taxon>Viridiplantae</taxon>
        <taxon>Chlorophyta</taxon>
        <taxon>core chlorophytes</taxon>
        <taxon>Trebouxiophyceae</taxon>
        <taxon>Trebouxiophyceae incertae sedis</taxon>
        <taxon>Elliptochloris clade</taxon>
        <taxon>Elliptochloris</taxon>
    </lineage>
</organism>
<evidence type="ECO:0000256" key="5">
    <source>
        <dbReference type="ARBA" id="ARBA00022692"/>
    </source>
</evidence>
<dbReference type="InterPro" id="IPR004570">
    <property type="entry name" value="Phosphatidylglycerol_P_synth"/>
</dbReference>
<evidence type="ECO:0000256" key="11">
    <source>
        <dbReference type="RuleBase" id="RU003750"/>
    </source>
</evidence>
<evidence type="ECO:0000256" key="8">
    <source>
        <dbReference type="ARBA" id="ARBA00023136"/>
    </source>
</evidence>
<keyword evidence="3" id="KW-0444">Lipid biosynthesis</keyword>
<dbReference type="Pfam" id="PF01066">
    <property type="entry name" value="CDP-OH_P_transf"/>
    <property type="match status" value="1"/>
</dbReference>
<sequence>MRGLLPASARWKGVCTRMRSQQRCFQAACSPSVSFAVGLPTAENISNASRKRGVLVWWRQHASPASCRTAARRDLLNICSPASCTGWEEERQRYVRAGHGRRRRLGRVRALAAERAGASSAHEPAMVLTLPTMLTLARVAAIPVLFAVWFSGSPHAPLACSAIFVAAAVTDFLDGYLARSMGTMSTFGAFLDPVADKLMVAAVLVLVASRPLAAGPLAGNAWLTPALAIVIVGREVAMSALRELAAARGGAAYSAVAVSAWGKWKTATQMAALTLMLAASGGGSTPSVQAAAWAGPPLLCVAAILSVASLAAYLRALWKYL</sequence>
<comment type="caution">
    <text evidence="13">The sequence shown here is derived from an EMBL/GenBank/DDBJ whole genome shotgun (WGS) entry which is preliminary data.</text>
</comment>
<evidence type="ECO:0000256" key="4">
    <source>
        <dbReference type="ARBA" id="ARBA00022679"/>
    </source>
</evidence>
<evidence type="ECO:0008006" key="15">
    <source>
        <dbReference type="Google" id="ProtNLM"/>
    </source>
</evidence>
<evidence type="ECO:0000256" key="9">
    <source>
        <dbReference type="ARBA" id="ARBA00023209"/>
    </source>
</evidence>
<evidence type="ECO:0000256" key="7">
    <source>
        <dbReference type="ARBA" id="ARBA00023098"/>
    </source>
</evidence>
<dbReference type="GO" id="GO:0046474">
    <property type="term" value="P:glycerophospholipid biosynthetic process"/>
    <property type="evidence" value="ECO:0007669"/>
    <property type="project" value="TreeGrafter"/>
</dbReference>
<dbReference type="EMBL" id="JALJOU010000048">
    <property type="protein sequence ID" value="KAK9830988.1"/>
    <property type="molecule type" value="Genomic_DNA"/>
</dbReference>
<proteinExistence type="inferred from homology"/>
<comment type="subcellular location">
    <subcellularLocation>
        <location evidence="1">Membrane</location>
        <topology evidence="1">Multi-pass membrane protein</topology>
    </subcellularLocation>
</comment>
<evidence type="ECO:0000256" key="10">
    <source>
        <dbReference type="ARBA" id="ARBA00023264"/>
    </source>
</evidence>
<dbReference type="GO" id="GO:0016020">
    <property type="term" value="C:membrane"/>
    <property type="evidence" value="ECO:0007669"/>
    <property type="project" value="UniProtKB-SubCell"/>
</dbReference>
<dbReference type="InterPro" id="IPR050324">
    <property type="entry name" value="CDP-alcohol_PTase-I"/>
</dbReference>
<comment type="similarity">
    <text evidence="2 11">Belongs to the CDP-alcohol phosphatidyltransferase class-I family.</text>
</comment>